<accession>A0A2P5WY94</accession>
<name>A0A2P5WY94_GOSBA</name>
<evidence type="ECO:0000313" key="3">
    <source>
        <dbReference type="Proteomes" id="UP000239757"/>
    </source>
</evidence>
<evidence type="ECO:0000313" key="2">
    <source>
        <dbReference type="EMBL" id="PPR96049.1"/>
    </source>
</evidence>
<gene>
    <name evidence="2" type="ORF">GOBAR_AA24627</name>
</gene>
<protein>
    <submittedName>
        <fullName evidence="2">Uncharacterized protein</fullName>
    </submittedName>
</protein>
<organism evidence="2 3">
    <name type="scientific">Gossypium barbadense</name>
    <name type="common">Sea Island cotton</name>
    <name type="synonym">Hibiscus barbadensis</name>
    <dbReference type="NCBI Taxonomy" id="3634"/>
    <lineage>
        <taxon>Eukaryota</taxon>
        <taxon>Viridiplantae</taxon>
        <taxon>Streptophyta</taxon>
        <taxon>Embryophyta</taxon>
        <taxon>Tracheophyta</taxon>
        <taxon>Spermatophyta</taxon>
        <taxon>Magnoliopsida</taxon>
        <taxon>eudicotyledons</taxon>
        <taxon>Gunneridae</taxon>
        <taxon>Pentapetalae</taxon>
        <taxon>rosids</taxon>
        <taxon>malvids</taxon>
        <taxon>Malvales</taxon>
        <taxon>Malvaceae</taxon>
        <taxon>Malvoideae</taxon>
        <taxon>Gossypium</taxon>
    </lineage>
</organism>
<dbReference type="Proteomes" id="UP000239757">
    <property type="component" value="Unassembled WGS sequence"/>
</dbReference>
<dbReference type="AlphaFoldDB" id="A0A2P5WY94"/>
<sequence>MPLVFKSIPYCISTSDSSKLQSWDLSIWWLHYILKRHGVSMVEGYSGREPRRRRNGKGDNPLADSSTKKVHFKESVTNLKDVMVVPADSSTKKVHFKESVTNPKDVMVVDLAPTLTLSWKDLVLGKGSLEQNGVSGVEFSFLKWDVKKLVVNGIPSILNSQKEYINFLSRKCPLQWFSICWEEISGLWLCKTDFMEFGGHPSLFN</sequence>
<dbReference type="EMBL" id="KZ666136">
    <property type="protein sequence ID" value="PPR96049.1"/>
    <property type="molecule type" value="Genomic_DNA"/>
</dbReference>
<proteinExistence type="predicted"/>
<reference evidence="2 3" key="1">
    <citation type="submission" date="2015-01" db="EMBL/GenBank/DDBJ databases">
        <title>Genome of allotetraploid Gossypium barbadense reveals genomic plasticity and fiber elongation in cotton evolution.</title>
        <authorList>
            <person name="Chen X."/>
            <person name="Liu X."/>
            <person name="Zhao B."/>
            <person name="Zheng H."/>
            <person name="Hu Y."/>
            <person name="Lu G."/>
            <person name="Yang C."/>
            <person name="Chen J."/>
            <person name="Shan C."/>
            <person name="Zhang L."/>
            <person name="Zhou Y."/>
            <person name="Wang L."/>
            <person name="Guo W."/>
            <person name="Bai Y."/>
            <person name="Ruan J."/>
            <person name="Shangguan X."/>
            <person name="Mao Y."/>
            <person name="Jiang J."/>
            <person name="Zhu Y."/>
            <person name="Lei J."/>
            <person name="Kang H."/>
            <person name="Chen S."/>
            <person name="He X."/>
            <person name="Wang R."/>
            <person name="Wang Y."/>
            <person name="Chen J."/>
            <person name="Wang L."/>
            <person name="Yu S."/>
            <person name="Wang B."/>
            <person name="Wei J."/>
            <person name="Song S."/>
            <person name="Lu X."/>
            <person name="Gao Z."/>
            <person name="Gu W."/>
            <person name="Deng X."/>
            <person name="Ma D."/>
            <person name="Wang S."/>
            <person name="Liang W."/>
            <person name="Fang L."/>
            <person name="Cai C."/>
            <person name="Zhu X."/>
            <person name="Zhou B."/>
            <person name="Zhang Y."/>
            <person name="Chen Z."/>
            <person name="Xu S."/>
            <person name="Zhu R."/>
            <person name="Wang S."/>
            <person name="Zhang T."/>
            <person name="Zhao G."/>
        </authorList>
    </citation>
    <scope>NUCLEOTIDE SEQUENCE [LARGE SCALE GENOMIC DNA]</scope>
    <source>
        <strain evidence="3">cv. Xinhai21</strain>
        <tissue evidence="2">Leaf</tissue>
    </source>
</reference>
<evidence type="ECO:0000256" key="1">
    <source>
        <dbReference type="SAM" id="MobiDB-lite"/>
    </source>
</evidence>
<feature type="region of interest" description="Disordered" evidence="1">
    <location>
        <begin position="44"/>
        <end position="68"/>
    </location>
</feature>